<feature type="chain" id="PRO_5046940929" evidence="5">
    <location>
        <begin position="22"/>
        <end position="345"/>
    </location>
</feature>
<dbReference type="Proteomes" id="UP001210678">
    <property type="component" value="Unassembled WGS sequence"/>
</dbReference>
<dbReference type="Gene3D" id="3.40.190.10">
    <property type="entry name" value="Periplasmic binding protein-like II"/>
    <property type="match status" value="2"/>
</dbReference>
<keyword evidence="3 5" id="KW-0732">Signal</keyword>
<dbReference type="Pfam" id="PF13416">
    <property type="entry name" value="SBP_bac_8"/>
    <property type="match status" value="1"/>
</dbReference>
<gene>
    <name evidence="6" type="ORF">PGX00_12595</name>
</gene>
<dbReference type="PRINTS" id="PR00909">
    <property type="entry name" value="SPERMDNBNDNG"/>
</dbReference>
<dbReference type="InterPro" id="IPR001188">
    <property type="entry name" value="Sperm_putr-bd"/>
</dbReference>
<dbReference type="InterPro" id="IPR006059">
    <property type="entry name" value="SBP"/>
</dbReference>
<dbReference type="PANTHER" id="PTHR30222:SF12">
    <property type="entry name" value="NORSPERMIDINE SENSOR"/>
    <property type="match status" value="1"/>
</dbReference>
<keyword evidence="7" id="KW-1185">Reference proteome</keyword>
<reference evidence="6 7" key="1">
    <citation type="submission" date="2023-01" db="EMBL/GenBank/DDBJ databases">
        <title>Vibrio sp. KJ40-1 sp.nov, isolated from marine algae.</title>
        <authorList>
            <person name="Butt M."/>
            <person name="Kim J.M.J."/>
            <person name="Jeon C.O.C."/>
        </authorList>
    </citation>
    <scope>NUCLEOTIDE SEQUENCE [LARGE SCALE GENOMIC DNA]</scope>
    <source>
        <strain evidence="6 7">KJ40-1</strain>
    </source>
</reference>
<evidence type="ECO:0000313" key="7">
    <source>
        <dbReference type="Proteomes" id="UP001210678"/>
    </source>
</evidence>
<comment type="subcellular location">
    <subcellularLocation>
        <location evidence="1">Periplasm</location>
    </subcellularLocation>
</comment>
<keyword evidence="2" id="KW-0813">Transport</keyword>
<comment type="caution">
    <text evidence="6">The sequence shown here is derived from an EMBL/GenBank/DDBJ whole genome shotgun (WGS) entry which is preliminary data.</text>
</comment>
<proteinExistence type="predicted"/>
<evidence type="ECO:0000256" key="4">
    <source>
        <dbReference type="ARBA" id="ARBA00022764"/>
    </source>
</evidence>
<dbReference type="SUPFAM" id="SSF53850">
    <property type="entry name" value="Periplasmic binding protein-like II"/>
    <property type="match status" value="1"/>
</dbReference>
<evidence type="ECO:0000256" key="3">
    <source>
        <dbReference type="ARBA" id="ARBA00022729"/>
    </source>
</evidence>
<dbReference type="EMBL" id="JAQLOI010000001">
    <property type="protein sequence ID" value="MDB1124446.1"/>
    <property type="molecule type" value="Genomic_DNA"/>
</dbReference>
<evidence type="ECO:0000256" key="1">
    <source>
        <dbReference type="ARBA" id="ARBA00004418"/>
    </source>
</evidence>
<keyword evidence="4" id="KW-0574">Periplasm</keyword>
<organism evidence="6 7">
    <name type="scientific">Vibrio algarum</name>
    <dbReference type="NCBI Taxonomy" id="3020714"/>
    <lineage>
        <taxon>Bacteria</taxon>
        <taxon>Pseudomonadati</taxon>
        <taxon>Pseudomonadota</taxon>
        <taxon>Gammaproteobacteria</taxon>
        <taxon>Vibrionales</taxon>
        <taxon>Vibrionaceae</taxon>
        <taxon>Vibrio</taxon>
    </lineage>
</organism>
<evidence type="ECO:0000256" key="5">
    <source>
        <dbReference type="SAM" id="SignalP"/>
    </source>
</evidence>
<dbReference type="PANTHER" id="PTHR30222">
    <property type="entry name" value="SPERMIDINE/PUTRESCINE-BINDING PERIPLASMIC PROTEIN"/>
    <property type="match status" value="1"/>
</dbReference>
<evidence type="ECO:0000313" key="6">
    <source>
        <dbReference type="EMBL" id="MDB1124446.1"/>
    </source>
</evidence>
<evidence type="ECO:0000256" key="2">
    <source>
        <dbReference type="ARBA" id="ARBA00022448"/>
    </source>
</evidence>
<sequence length="345" mass="39310">MHPVISLTSIALLSFSAHCFADELKIFTWEDYISETLIEEFENEFGHTVSQIYFENEMLRDVVVYSGKAMAYDLFIIDGQTLTELGESGLLAKLQSVLEQKNAHFTDSSNQTCSPYGIPYSHGTMGIGYRTSKVDSEVNSWMDIFTYAMENPQTVVLPNDDLDTTAIALLALGFDPMTENKDELEQAYKLLLEVRKELLVLRTSIGYALDKKTNSKMEMAVFYSGETEQIASETSQDDWTYTIPSEGTLVWHECLSTHIEKPISQASIDFLNFINEPNNAIINAEEMWFASSNKYVLDSASEDYLDDEELFPKTLNSDTWFSYKKLSIEAEQYRSRILTVLRNNK</sequence>
<name>A0ABT4YTC6_9VIBR</name>
<dbReference type="RefSeq" id="WP_272136933.1">
    <property type="nucleotide sequence ID" value="NZ_JAQLOI010000001.1"/>
</dbReference>
<protein>
    <submittedName>
        <fullName evidence="6">Extracellular solute-binding protein</fullName>
    </submittedName>
</protein>
<feature type="signal peptide" evidence="5">
    <location>
        <begin position="1"/>
        <end position="21"/>
    </location>
</feature>
<accession>A0ABT4YTC6</accession>